<evidence type="ECO:0000256" key="1">
    <source>
        <dbReference type="SAM" id="MobiDB-lite"/>
    </source>
</evidence>
<dbReference type="OrthoDB" id="342264at2759"/>
<dbReference type="Proteomes" id="UP000781932">
    <property type="component" value="Unassembled WGS sequence"/>
</dbReference>
<dbReference type="CDD" id="cd00027">
    <property type="entry name" value="BRCT"/>
    <property type="match status" value="1"/>
</dbReference>
<evidence type="ECO:0000313" key="3">
    <source>
        <dbReference type="EMBL" id="KAF9877363.1"/>
    </source>
</evidence>
<dbReference type="PROSITE" id="PS50172">
    <property type="entry name" value="BRCT"/>
    <property type="match status" value="1"/>
</dbReference>
<comment type="caution">
    <text evidence="3">The sequence shown here is derived from an EMBL/GenBank/DDBJ whole genome shotgun (WGS) entry which is preliminary data.</text>
</comment>
<dbReference type="InterPro" id="IPR036420">
    <property type="entry name" value="BRCT_dom_sf"/>
</dbReference>
<reference evidence="3" key="2">
    <citation type="submission" date="2020-11" db="EMBL/GenBank/DDBJ databases">
        <title>Whole genome sequencing of Colletotrichum sp.</title>
        <authorList>
            <person name="Li H."/>
        </authorList>
    </citation>
    <scope>NUCLEOTIDE SEQUENCE</scope>
    <source>
        <strain evidence="3">CkLH20</strain>
    </source>
</reference>
<dbReference type="InterPro" id="IPR001357">
    <property type="entry name" value="BRCT_dom"/>
</dbReference>
<feature type="region of interest" description="Disordered" evidence="1">
    <location>
        <begin position="345"/>
        <end position="384"/>
    </location>
</feature>
<keyword evidence="4" id="KW-1185">Reference proteome</keyword>
<gene>
    <name evidence="3" type="ORF">CkaCkLH20_05063</name>
</gene>
<proteinExistence type="predicted"/>
<dbReference type="Gene3D" id="3.40.50.10190">
    <property type="entry name" value="BRCT domain"/>
    <property type="match status" value="1"/>
</dbReference>
<evidence type="ECO:0000259" key="2">
    <source>
        <dbReference type="PROSITE" id="PS50172"/>
    </source>
</evidence>
<dbReference type="GeneID" id="62160856"/>
<name>A0A9P6LL35_9PEZI</name>
<evidence type="ECO:0000313" key="4">
    <source>
        <dbReference type="Proteomes" id="UP000781932"/>
    </source>
</evidence>
<dbReference type="EMBL" id="JAATWM020000014">
    <property type="protein sequence ID" value="KAF9877363.1"/>
    <property type="molecule type" value="Genomic_DNA"/>
</dbReference>
<accession>A0A9P6LL35</accession>
<feature type="domain" description="BRCT" evidence="2">
    <location>
        <begin position="1"/>
        <end position="98"/>
    </location>
</feature>
<protein>
    <recommendedName>
        <fullName evidence="2">BRCT domain-containing protein</fullName>
    </recommendedName>
</protein>
<dbReference type="AlphaFoldDB" id="A0A9P6LL35"/>
<dbReference type="SUPFAM" id="SSF52113">
    <property type="entry name" value="BRCT domain"/>
    <property type="match status" value="1"/>
</dbReference>
<dbReference type="RefSeq" id="XP_038746824.1">
    <property type="nucleotide sequence ID" value="XM_038887782.1"/>
</dbReference>
<organism evidence="3 4">
    <name type="scientific">Colletotrichum karsti</name>
    <dbReference type="NCBI Taxonomy" id="1095194"/>
    <lineage>
        <taxon>Eukaryota</taxon>
        <taxon>Fungi</taxon>
        <taxon>Dikarya</taxon>
        <taxon>Ascomycota</taxon>
        <taxon>Pezizomycotina</taxon>
        <taxon>Sordariomycetes</taxon>
        <taxon>Hypocreomycetidae</taxon>
        <taxon>Glomerellales</taxon>
        <taxon>Glomerellaceae</taxon>
        <taxon>Colletotrichum</taxon>
        <taxon>Colletotrichum boninense species complex</taxon>
    </lineage>
</organism>
<reference evidence="3" key="1">
    <citation type="submission" date="2020-03" db="EMBL/GenBank/DDBJ databases">
        <authorList>
            <person name="He L."/>
        </authorList>
    </citation>
    <scope>NUCLEOTIDE SEQUENCE</scope>
    <source>
        <strain evidence="3">CkLH20</strain>
    </source>
</reference>
<sequence>MVKAIFKDLVIAAAGPNEHKIEDLKSWAALRKGRFTEKMDGDVTHLLCTDEQFKNRKKNERIKEAHKRGKKAVHVVHIDWFTFSCTDNRKLPFKDYNFKATMEKEQEKLKQQQEEERRIRAQMLQAYWIDPDLYHVYTDKKHFRHEVQLFRTLRNEDGALHEKYELYLFESHAMPRLYWFGVKLYQKKDDGIWRSRGVDRSSPTPDVFIPQFDKFKAFFRLKTGYGWRERVLKAGTGGETDFSYTPPTRGKPVGTNLTVFYTYDESVRFNVELRLAWAELFDDELPADFKAEVAMKGILEEDAVNRAGASAGATGGGPDGMCMDVVQDESSFAMLIPDGTVQQEDCEMMDSDGGGQGELGSHSADESQQTVSEDDEMEGGEMEI</sequence>
<feature type="compositionally biased region" description="Acidic residues" evidence="1">
    <location>
        <begin position="372"/>
        <end position="384"/>
    </location>
</feature>